<evidence type="ECO:0000313" key="7">
    <source>
        <dbReference type="EMBL" id="KAF8467450.1"/>
    </source>
</evidence>
<accession>A0A9P5MLC3</accession>
<keyword evidence="3" id="KW-0804">Transcription</keyword>
<feature type="compositionally biased region" description="Low complexity" evidence="5">
    <location>
        <begin position="174"/>
        <end position="218"/>
    </location>
</feature>
<dbReference type="InterPro" id="IPR050675">
    <property type="entry name" value="OAF3"/>
</dbReference>
<keyword evidence="4" id="KW-0539">Nucleus</keyword>
<feature type="region of interest" description="Disordered" evidence="5">
    <location>
        <begin position="1"/>
        <end position="81"/>
    </location>
</feature>
<reference evidence="7" key="1">
    <citation type="submission" date="2019-10" db="EMBL/GenBank/DDBJ databases">
        <authorList>
            <consortium name="DOE Joint Genome Institute"/>
            <person name="Kuo A."/>
            <person name="Miyauchi S."/>
            <person name="Kiss E."/>
            <person name="Drula E."/>
            <person name="Kohler A."/>
            <person name="Sanchez-Garcia M."/>
            <person name="Andreopoulos B."/>
            <person name="Barry K.W."/>
            <person name="Bonito G."/>
            <person name="Buee M."/>
            <person name="Carver A."/>
            <person name="Chen C."/>
            <person name="Cichocki N."/>
            <person name="Clum A."/>
            <person name="Culley D."/>
            <person name="Crous P.W."/>
            <person name="Fauchery L."/>
            <person name="Girlanda M."/>
            <person name="Hayes R."/>
            <person name="Keri Z."/>
            <person name="LaButti K."/>
            <person name="Lipzen A."/>
            <person name="Lombard V."/>
            <person name="Magnuson J."/>
            <person name="Maillard F."/>
            <person name="Morin E."/>
            <person name="Murat C."/>
            <person name="Nolan M."/>
            <person name="Ohm R."/>
            <person name="Pangilinan J."/>
            <person name="Pereira M."/>
            <person name="Perotto S."/>
            <person name="Peter M."/>
            <person name="Riley R."/>
            <person name="Sitrit Y."/>
            <person name="Stielow B."/>
            <person name="Szollosi G."/>
            <person name="Zifcakova L."/>
            <person name="Stursova M."/>
            <person name="Spatafora J.W."/>
            <person name="Tedersoo L."/>
            <person name="Vaario L.-M."/>
            <person name="Yamada A."/>
            <person name="Yan M."/>
            <person name="Wang P."/>
            <person name="Xu J."/>
            <person name="Bruns T."/>
            <person name="Baldrian P."/>
            <person name="Vilgalys R."/>
            <person name="Henrissat B."/>
            <person name="Grigoriev I.V."/>
            <person name="Hibbett D."/>
            <person name="Nagy L.G."/>
            <person name="Martin F.M."/>
        </authorList>
    </citation>
    <scope>NUCLEOTIDE SEQUENCE</scope>
    <source>
        <strain evidence="7">Prilba</strain>
    </source>
</reference>
<dbReference type="GO" id="GO:0000981">
    <property type="term" value="F:DNA-binding transcription factor activity, RNA polymerase II-specific"/>
    <property type="evidence" value="ECO:0007669"/>
    <property type="project" value="InterPro"/>
</dbReference>
<evidence type="ECO:0000256" key="2">
    <source>
        <dbReference type="ARBA" id="ARBA00023125"/>
    </source>
</evidence>
<name>A0A9P5MLC3_9AGAM</name>
<dbReference type="CDD" id="cd00067">
    <property type="entry name" value="GAL4"/>
    <property type="match status" value="1"/>
</dbReference>
<dbReference type="PROSITE" id="PS00463">
    <property type="entry name" value="ZN2_CY6_FUNGAL_1"/>
    <property type="match status" value="1"/>
</dbReference>
<sequence>MGIPPIYSPPYALRPQPMYPLPTIHPSTPTHGPPEQSQRTTTPAPTAFHEQHEDRANIDHAQRSRSWGAGSLDPTTGVFSRASDHPRIRTAQACEKCRARKAKCTGDHPACQRCLERGLECKYAAERRMRGPNKPKLPLPILSPLPDGSPQPPAAGGQKPRRRASTMPSASRRGMQTWGQQQQQQKQGQQQEQGIVTAASPASSASSGSGSRGFPPLSESEASPMTPHSLLDGRHSSGPSYPASPHVFVQHFSANMRSGMLGHVSEGNGYGDDGMGGTEGMVAGVYGHDIFADSTPSRRRSFESTKAPF</sequence>
<keyword evidence="8" id="KW-1185">Reference proteome</keyword>
<dbReference type="SMART" id="SM00066">
    <property type="entry name" value="GAL4"/>
    <property type="match status" value="1"/>
</dbReference>
<dbReference type="Gene3D" id="4.10.240.10">
    <property type="entry name" value="Zn(2)-C6 fungal-type DNA-binding domain"/>
    <property type="match status" value="1"/>
</dbReference>
<feature type="compositionally biased region" description="Polar residues" evidence="5">
    <location>
        <begin position="25"/>
        <end position="44"/>
    </location>
</feature>
<feature type="domain" description="Zn(2)-C6 fungal-type" evidence="6">
    <location>
        <begin position="93"/>
        <end position="123"/>
    </location>
</feature>
<dbReference type="GO" id="GO:0003677">
    <property type="term" value="F:DNA binding"/>
    <property type="evidence" value="ECO:0007669"/>
    <property type="project" value="UniProtKB-KW"/>
</dbReference>
<evidence type="ECO:0000256" key="3">
    <source>
        <dbReference type="ARBA" id="ARBA00023163"/>
    </source>
</evidence>
<gene>
    <name evidence="7" type="ORF">DFH94DRAFT_778694</name>
</gene>
<dbReference type="GO" id="GO:0008270">
    <property type="term" value="F:zinc ion binding"/>
    <property type="evidence" value="ECO:0007669"/>
    <property type="project" value="InterPro"/>
</dbReference>
<keyword evidence="1" id="KW-0805">Transcription regulation</keyword>
<evidence type="ECO:0000259" key="6">
    <source>
        <dbReference type="PROSITE" id="PS50048"/>
    </source>
</evidence>
<dbReference type="InterPro" id="IPR036864">
    <property type="entry name" value="Zn2-C6_fun-type_DNA-bd_sf"/>
</dbReference>
<dbReference type="OrthoDB" id="2399539at2759"/>
<reference evidence="7" key="2">
    <citation type="journal article" date="2020" name="Nat. Commun.">
        <title>Large-scale genome sequencing of mycorrhizal fungi provides insights into the early evolution of symbiotic traits.</title>
        <authorList>
            <person name="Miyauchi S."/>
            <person name="Kiss E."/>
            <person name="Kuo A."/>
            <person name="Drula E."/>
            <person name="Kohler A."/>
            <person name="Sanchez-Garcia M."/>
            <person name="Morin E."/>
            <person name="Andreopoulos B."/>
            <person name="Barry K.W."/>
            <person name="Bonito G."/>
            <person name="Buee M."/>
            <person name="Carver A."/>
            <person name="Chen C."/>
            <person name="Cichocki N."/>
            <person name="Clum A."/>
            <person name="Culley D."/>
            <person name="Crous P.W."/>
            <person name="Fauchery L."/>
            <person name="Girlanda M."/>
            <person name="Hayes R.D."/>
            <person name="Keri Z."/>
            <person name="LaButti K."/>
            <person name="Lipzen A."/>
            <person name="Lombard V."/>
            <person name="Magnuson J."/>
            <person name="Maillard F."/>
            <person name="Murat C."/>
            <person name="Nolan M."/>
            <person name="Ohm R.A."/>
            <person name="Pangilinan J."/>
            <person name="Pereira M.F."/>
            <person name="Perotto S."/>
            <person name="Peter M."/>
            <person name="Pfister S."/>
            <person name="Riley R."/>
            <person name="Sitrit Y."/>
            <person name="Stielow J.B."/>
            <person name="Szollosi G."/>
            <person name="Zifcakova L."/>
            <person name="Stursova M."/>
            <person name="Spatafora J.W."/>
            <person name="Tedersoo L."/>
            <person name="Vaario L.M."/>
            <person name="Yamada A."/>
            <person name="Yan M."/>
            <person name="Wang P."/>
            <person name="Xu J."/>
            <person name="Bruns T."/>
            <person name="Baldrian P."/>
            <person name="Vilgalys R."/>
            <person name="Dunand C."/>
            <person name="Henrissat B."/>
            <person name="Grigoriev I.V."/>
            <person name="Hibbett D."/>
            <person name="Nagy L.G."/>
            <person name="Martin F.M."/>
        </authorList>
    </citation>
    <scope>NUCLEOTIDE SEQUENCE</scope>
    <source>
        <strain evidence="7">Prilba</strain>
    </source>
</reference>
<dbReference type="PROSITE" id="PS50048">
    <property type="entry name" value="ZN2_CY6_FUNGAL_2"/>
    <property type="match status" value="1"/>
</dbReference>
<feature type="region of interest" description="Disordered" evidence="5">
    <location>
        <begin position="130"/>
        <end position="242"/>
    </location>
</feature>
<dbReference type="InterPro" id="IPR001138">
    <property type="entry name" value="Zn2Cys6_DnaBD"/>
</dbReference>
<feature type="compositionally biased region" description="Pro residues" evidence="5">
    <location>
        <begin position="135"/>
        <end position="153"/>
    </location>
</feature>
<dbReference type="AlphaFoldDB" id="A0A9P5MLC3"/>
<feature type="compositionally biased region" description="Basic and acidic residues" evidence="5">
    <location>
        <begin position="49"/>
        <end position="62"/>
    </location>
</feature>
<proteinExistence type="predicted"/>
<dbReference type="Proteomes" id="UP000759537">
    <property type="component" value="Unassembled WGS sequence"/>
</dbReference>
<dbReference type="PANTHER" id="PTHR31069">
    <property type="entry name" value="OLEATE-ACTIVATED TRANSCRIPTION FACTOR 1-RELATED"/>
    <property type="match status" value="1"/>
</dbReference>
<dbReference type="Pfam" id="PF00172">
    <property type="entry name" value="Zn_clus"/>
    <property type="match status" value="1"/>
</dbReference>
<dbReference type="EMBL" id="WHVB01000036">
    <property type="protein sequence ID" value="KAF8467450.1"/>
    <property type="molecule type" value="Genomic_DNA"/>
</dbReference>
<comment type="caution">
    <text evidence="7">The sequence shown here is derived from an EMBL/GenBank/DDBJ whole genome shotgun (WGS) entry which is preliminary data.</text>
</comment>
<evidence type="ECO:0000313" key="8">
    <source>
        <dbReference type="Proteomes" id="UP000759537"/>
    </source>
</evidence>
<evidence type="ECO:0000256" key="1">
    <source>
        <dbReference type="ARBA" id="ARBA00023015"/>
    </source>
</evidence>
<dbReference type="SUPFAM" id="SSF57701">
    <property type="entry name" value="Zn2/Cys6 DNA-binding domain"/>
    <property type="match status" value="1"/>
</dbReference>
<keyword evidence="2" id="KW-0238">DNA-binding</keyword>
<protein>
    <recommendedName>
        <fullName evidence="6">Zn(2)-C6 fungal-type domain-containing protein</fullName>
    </recommendedName>
</protein>
<evidence type="ECO:0000256" key="4">
    <source>
        <dbReference type="ARBA" id="ARBA00023242"/>
    </source>
</evidence>
<dbReference type="PANTHER" id="PTHR31069:SF32">
    <property type="entry name" value="ARGININE METABOLISM REGULATION PROTEIN II"/>
    <property type="match status" value="1"/>
</dbReference>
<dbReference type="PRINTS" id="PR00755">
    <property type="entry name" value="AFLATOXINBRP"/>
</dbReference>
<organism evidence="7 8">
    <name type="scientific">Russula ochroleuca</name>
    <dbReference type="NCBI Taxonomy" id="152965"/>
    <lineage>
        <taxon>Eukaryota</taxon>
        <taxon>Fungi</taxon>
        <taxon>Dikarya</taxon>
        <taxon>Basidiomycota</taxon>
        <taxon>Agaricomycotina</taxon>
        <taxon>Agaricomycetes</taxon>
        <taxon>Russulales</taxon>
        <taxon>Russulaceae</taxon>
        <taxon>Russula</taxon>
    </lineage>
</organism>
<evidence type="ECO:0000256" key="5">
    <source>
        <dbReference type="SAM" id="MobiDB-lite"/>
    </source>
</evidence>